<evidence type="ECO:0000313" key="2">
    <source>
        <dbReference type="Proteomes" id="UP001516464"/>
    </source>
</evidence>
<protein>
    <submittedName>
        <fullName evidence="1">Uncharacterized protein</fullName>
    </submittedName>
</protein>
<name>A0ABQ7HYL8_9MICR</name>
<organism evidence="1 2">
    <name type="scientific">Astathelohania contejeani</name>
    <dbReference type="NCBI Taxonomy" id="164912"/>
    <lineage>
        <taxon>Eukaryota</taxon>
        <taxon>Fungi</taxon>
        <taxon>Fungi incertae sedis</taxon>
        <taxon>Microsporidia</taxon>
        <taxon>Astathelohaniidae</taxon>
        <taxon>Astathelohania</taxon>
    </lineage>
</organism>
<keyword evidence="2" id="KW-1185">Reference proteome</keyword>
<dbReference type="Proteomes" id="UP001516464">
    <property type="component" value="Unassembled WGS sequence"/>
</dbReference>
<sequence>MLFILSSIAFVKTIPELLGTSSLITVADNPDLHLVMDGNYPVLKQMLLKPTNTLDPDVATFIGVGNKFNIDFNGTSICVDSIDKRRVIGCNPSTARLSGLWTLNITADGVAFVTNDNLCLTRSEPDSSLLRTYSLELAPCSSTPTSLQLFDIKPLNLLGSRLLGGGGGFVSGGYSYSSSRRSSSSKII</sequence>
<accession>A0ABQ7HYL8</accession>
<gene>
    <name evidence="1" type="ORF">TCON_1523</name>
</gene>
<evidence type="ECO:0000313" key="1">
    <source>
        <dbReference type="EMBL" id="KAF7683266.1"/>
    </source>
</evidence>
<reference evidence="1 2" key="1">
    <citation type="submission" date="2019-01" db="EMBL/GenBank/DDBJ databases">
        <title>Genomes sequencing and comparative genomics of infectious freshwater microsporidia, Cucumispora dikerogammari and Thelohania contejeani.</title>
        <authorList>
            <person name="Cormier A."/>
            <person name="Giraud I."/>
            <person name="Wattier R."/>
            <person name="Teixeira M."/>
            <person name="Grandjean F."/>
            <person name="Rigaud T."/>
            <person name="Cordaux R."/>
        </authorList>
    </citation>
    <scope>NUCLEOTIDE SEQUENCE [LARGE SCALE GENOMIC DNA]</scope>
    <source>
        <strain evidence="1">T1</strain>
        <tissue evidence="1">Spores</tissue>
    </source>
</reference>
<dbReference type="EMBL" id="SBIQ01000107">
    <property type="protein sequence ID" value="KAF7683266.1"/>
    <property type="molecule type" value="Genomic_DNA"/>
</dbReference>
<comment type="caution">
    <text evidence="1">The sequence shown here is derived from an EMBL/GenBank/DDBJ whole genome shotgun (WGS) entry which is preliminary data.</text>
</comment>
<proteinExistence type="predicted"/>